<evidence type="ECO:0000313" key="3">
    <source>
        <dbReference type="Proteomes" id="UP000028821"/>
    </source>
</evidence>
<feature type="region of interest" description="Disordered" evidence="1">
    <location>
        <begin position="1"/>
        <end position="67"/>
    </location>
</feature>
<reference evidence="2 3" key="1">
    <citation type="submission" date="2014-04" db="EMBL/GenBank/DDBJ databases">
        <authorList>
            <person name="Sibley D."/>
            <person name="Venepally P."/>
            <person name="Karamycheva S."/>
            <person name="Hadjithomas M."/>
            <person name="Khan A."/>
            <person name="Brunk B."/>
            <person name="Roos D."/>
            <person name="Caler E."/>
            <person name="Lorenzi H."/>
        </authorList>
    </citation>
    <scope>NUCLEOTIDE SEQUENCE [LARGE SCALE GENOMIC DNA]</scope>
    <source>
        <strain evidence="2 3">MAS</strain>
    </source>
</reference>
<dbReference type="VEuPathDB" id="ToxoDB:TGMAS_277760A"/>
<dbReference type="Proteomes" id="UP000028821">
    <property type="component" value="Unassembled WGS sequence"/>
</dbReference>
<gene>
    <name evidence="2" type="ORF">TGMAS_277760A</name>
</gene>
<proteinExistence type="predicted"/>
<name>A0A086QJ98_TOXGO</name>
<protein>
    <submittedName>
        <fullName evidence="2">Putative adenylosuccinate lyase</fullName>
    </submittedName>
</protein>
<comment type="caution">
    <text evidence="2">The sequence shown here is derived from an EMBL/GenBank/DDBJ whole genome shotgun (WGS) entry which is preliminary data.</text>
</comment>
<evidence type="ECO:0000313" key="2">
    <source>
        <dbReference type="EMBL" id="KFH12680.1"/>
    </source>
</evidence>
<dbReference type="GO" id="GO:0016829">
    <property type="term" value="F:lyase activity"/>
    <property type="evidence" value="ECO:0007669"/>
    <property type="project" value="UniProtKB-KW"/>
</dbReference>
<organism evidence="2 3">
    <name type="scientific">Toxoplasma gondii MAS</name>
    <dbReference type="NCBI Taxonomy" id="943118"/>
    <lineage>
        <taxon>Eukaryota</taxon>
        <taxon>Sar</taxon>
        <taxon>Alveolata</taxon>
        <taxon>Apicomplexa</taxon>
        <taxon>Conoidasida</taxon>
        <taxon>Coccidia</taxon>
        <taxon>Eucoccidiorida</taxon>
        <taxon>Eimeriorina</taxon>
        <taxon>Sarcocystidae</taxon>
        <taxon>Toxoplasma</taxon>
    </lineage>
</organism>
<evidence type="ECO:0000256" key="1">
    <source>
        <dbReference type="SAM" id="MobiDB-lite"/>
    </source>
</evidence>
<dbReference type="AlphaFoldDB" id="A0A086QJ98"/>
<keyword evidence="2" id="KW-0456">Lyase</keyword>
<accession>A0A086QJ98</accession>
<sequence length="130" mass="14124">MALYEPPGDEDGCRGASSPASATNSSSDHLSRLLEGPLEAAEAAAEAARLRPTADSEEDEVSNDAARRRFRNLSEEHIAILSSLNQNQLLKDFVTCFSEERLQGKLLFCLLQWLTKSVNGNIPSMPSSTT</sequence>
<feature type="compositionally biased region" description="Low complexity" evidence="1">
    <location>
        <begin position="16"/>
        <end position="27"/>
    </location>
</feature>
<dbReference type="EMBL" id="AEXC02001482">
    <property type="protein sequence ID" value="KFH12680.1"/>
    <property type="molecule type" value="Genomic_DNA"/>
</dbReference>